<dbReference type="OrthoDB" id="6670599at2"/>
<reference evidence="3" key="1">
    <citation type="submission" date="2016-01" db="EMBL/GenBank/DDBJ databases">
        <authorList>
            <person name="Peeters C."/>
        </authorList>
    </citation>
    <scope>NUCLEOTIDE SEQUENCE [LARGE SCALE GENOMIC DNA]</scope>
    <source>
        <strain evidence="3">LMG 29323</strain>
    </source>
</reference>
<comment type="caution">
    <text evidence="3">The sequence shown here is derived from an EMBL/GenBank/DDBJ whole genome shotgun (WGS) entry which is preliminary data.</text>
</comment>
<sequence>MSNYPPGVMLPSEAERKQIFYWLKRISSYTAWKRILGYYRAWAKFTEKSVQAASERGWSTQTDLPESDLVQILKCLAHCEEGVSRLRAGDKRVFKYDANGEFVMANRILSYWNKMQDRIEIGENSIDEKHTPLWQEFNFALSQLSDVWRECSPSILEPRELDEPSLTIYGDWLLEWLPKMTFPTVLPDVPDPAKHTLVVTGKVAPCSGIWEPVEMPKPKGFHLFGTPPPAEGPLPIVGCMSYLHVGSKVPRARQETKTESLRNDVTWRLLWRDDRYEDGTVPAEESEYAFLSPDPTREAPEPEELRGGMRVWSDTPCPYPGVWQCLDKPLGPQTVAFGVPMPRLQGERVLWRLMKAV</sequence>
<dbReference type="InterPro" id="IPR028950">
    <property type="entry name" value="Imm71"/>
</dbReference>
<name>A0A158CA18_9BURK</name>
<gene>
    <name evidence="3" type="ORF">AWB80_04756</name>
</gene>
<dbReference type="RefSeq" id="WP_087131556.1">
    <property type="nucleotide sequence ID" value="NZ_FCOE02000017.1"/>
</dbReference>
<evidence type="ECO:0008006" key="5">
    <source>
        <dbReference type="Google" id="ProtNLM"/>
    </source>
</evidence>
<dbReference type="AlphaFoldDB" id="A0A158CA18"/>
<evidence type="ECO:0000259" key="2">
    <source>
        <dbReference type="Pfam" id="PF15602"/>
    </source>
</evidence>
<dbReference type="Pfam" id="PF15584">
    <property type="entry name" value="Imm72"/>
    <property type="match status" value="1"/>
</dbReference>
<dbReference type="EMBL" id="FCOE02000017">
    <property type="protein sequence ID" value="SAK78357.1"/>
    <property type="molecule type" value="Genomic_DNA"/>
</dbReference>
<evidence type="ECO:0000313" key="4">
    <source>
        <dbReference type="Proteomes" id="UP000054911"/>
    </source>
</evidence>
<dbReference type="Pfam" id="PF15602">
    <property type="entry name" value="Imm71"/>
    <property type="match status" value="1"/>
</dbReference>
<evidence type="ECO:0000313" key="3">
    <source>
        <dbReference type="EMBL" id="SAK78357.1"/>
    </source>
</evidence>
<feature type="domain" description="Immunity protein 72" evidence="1">
    <location>
        <begin position="195"/>
        <end position="288"/>
    </location>
</feature>
<keyword evidence="4" id="KW-1185">Reference proteome</keyword>
<protein>
    <recommendedName>
        <fullName evidence="5">Immunity protein 72 domain-containing protein</fullName>
    </recommendedName>
</protein>
<evidence type="ECO:0000259" key="1">
    <source>
        <dbReference type="Pfam" id="PF15584"/>
    </source>
</evidence>
<proteinExistence type="predicted"/>
<organism evidence="3 4">
    <name type="scientific">Caballeronia pedi</name>
    <dbReference type="NCBI Taxonomy" id="1777141"/>
    <lineage>
        <taxon>Bacteria</taxon>
        <taxon>Pseudomonadati</taxon>
        <taxon>Pseudomonadota</taxon>
        <taxon>Betaproteobacteria</taxon>
        <taxon>Burkholderiales</taxon>
        <taxon>Burkholderiaceae</taxon>
        <taxon>Caballeronia</taxon>
    </lineage>
</organism>
<accession>A0A158CA18</accession>
<dbReference type="InterPro" id="IPR028966">
    <property type="entry name" value="Imm72"/>
</dbReference>
<dbReference type="Proteomes" id="UP000054911">
    <property type="component" value="Unassembled WGS sequence"/>
</dbReference>
<feature type="domain" description="Immunity protein 71" evidence="2">
    <location>
        <begin position="11"/>
        <end position="163"/>
    </location>
</feature>
<dbReference type="STRING" id="1777141.AWB80_04756"/>